<keyword evidence="3" id="KW-1185">Reference proteome</keyword>
<protein>
    <submittedName>
        <fullName evidence="2">Biopolymer transport protein ExbD</fullName>
    </submittedName>
</protein>
<dbReference type="AlphaFoldDB" id="A0A1H6JEY2"/>
<dbReference type="EMBL" id="FNXG01000001">
    <property type="protein sequence ID" value="SEH58223.1"/>
    <property type="molecule type" value="Genomic_DNA"/>
</dbReference>
<dbReference type="OrthoDB" id="7860253at2"/>
<gene>
    <name evidence="2" type="ORF">SAMN04488075_0192</name>
</gene>
<sequence>MSLSLPRRPALARLDPALAIVNIVLLLIFFFLGAGQPARPPAELQLAQTRLLPAAVLPSPVLELHGAERWLLDDQPILPELLPAALALHDGPLHVMIDRQAPASLLLDLLRHPGLEGRDLRLVTRPNGPAP</sequence>
<dbReference type="Proteomes" id="UP000199125">
    <property type="component" value="Unassembled WGS sequence"/>
</dbReference>
<dbReference type="STRING" id="65735.SAMN04488075_0192"/>
<keyword evidence="1" id="KW-0472">Membrane</keyword>
<feature type="transmembrane region" description="Helical" evidence="1">
    <location>
        <begin position="12"/>
        <end position="32"/>
    </location>
</feature>
<accession>A0A1H6JEY2</accession>
<keyword evidence="1" id="KW-0812">Transmembrane</keyword>
<proteinExistence type="predicted"/>
<evidence type="ECO:0000313" key="2">
    <source>
        <dbReference type="EMBL" id="SEH58223.1"/>
    </source>
</evidence>
<evidence type="ECO:0000313" key="3">
    <source>
        <dbReference type="Proteomes" id="UP000199125"/>
    </source>
</evidence>
<name>A0A1H6JEY2_9RHOB</name>
<keyword evidence="1" id="KW-1133">Transmembrane helix</keyword>
<organism evidence="2 3">
    <name type="scientific">Paracoccus alkenifer</name>
    <dbReference type="NCBI Taxonomy" id="65735"/>
    <lineage>
        <taxon>Bacteria</taxon>
        <taxon>Pseudomonadati</taxon>
        <taxon>Pseudomonadota</taxon>
        <taxon>Alphaproteobacteria</taxon>
        <taxon>Rhodobacterales</taxon>
        <taxon>Paracoccaceae</taxon>
        <taxon>Paracoccus</taxon>
    </lineage>
</organism>
<evidence type="ECO:0000256" key="1">
    <source>
        <dbReference type="SAM" id="Phobius"/>
    </source>
</evidence>
<reference evidence="3" key="1">
    <citation type="submission" date="2016-10" db="EMBL/GenBank/DDBJ databases">
        <authorList>
            <person name="Varghese N."/>
            <person name="Submissions S."/>
        </authorList>
    </citation>
    <scope>NUCLEOTIDE SEQUENCE [LARGE SCALE GENOMIC DNA]</scope>
    <source>
        <strain evidence="3">DSM 11593</strain>
    </source>
</reference>
<dbReference type="RefSeq" id="WP_090844273.1">
    <property type="nucleotide sequence ID" value="NZ_FNXG01000001.1"/>
</dbReference>